<dbReference type="CTD" id="123522316"/>
<organism evidence="2 3">
    <name type="scientific">Chrysochloris asiatica</name>
    <name type="common">Cape golden mole</name>
    <dbReference type="NCBI Taxonomy" id="185453"/>
    <lineage>
        <taxon>Eukaryota</taxon>
        <taxon>Metazoa</taxon>
        <taxon>Chordata</taxon>
        <taxon>Craniata</taxon>
        <taxon>Vertebrata</taxon>
        <taxon>Euteleostomi</taxon>
        <taxon>Mammalia</taxon>
        <taxon>Eutheria</taxon>
        <taxon>Afrotheria</taxon>
        <taxon>Chrysochloridae</taxon>
        <taxon>Chrysochlorinae</taxon>
        <taxon>Chrysochloris</taxon>
    </lineage>
</organism>
<dbReference type="AlphaFoldDB" id="A0A9B0X1H8"/>
<keyword evidence="1" id="KW-1133">Transmembrane helix</keyword>
<keyword evidence="1" id="KW-0812">Transmembrane</keyword>
<protein>
    <submittedName>
        <fullName evidence="3">Uncharacterized protein C20orf141 homolog</fullName>
    </submittedName>
</protein>
<gene>
    <name evidence="3" type="primary">LOC102819345</name>
</gene>
<keyword evidence="1" id="KW-0472">Membrane</keyword>
<dbReference type="OrthoDB" id="9539340at2759"/>
<dbReference type="GeneID" id="102819345"/>
<evidence type="ECO:0000313" key="3">
    <source>
        <dbReference type="RefSeq" id="XP_006874920.1"/>
    </source>
</evidence>
<dbReference type="Pfam" id="PF17717">
    <property type="entry name" value="DUF5562"/>
    <property type="match status" value="1"/>
</dbReference>
<dbReference type="RefSeq" id="XP_006874920.1">
    <property type="nucleotide sequence ID" value="XM_006874858.1"/>
</dbReference>
<dbReference type="InterPro" id="IPR040425">
    <property type="entry name" value="C20orf141-like"/>
</dbReference>
<dbReference type="PANTHER" id="PTHR39222">
    <property type="entry name" value="MCG9903"/>
    <property type="match status" value="1"/>
</dbReference>
<dbReference type="Proteomes" id="UP000504623">
    <property type="component" value="Unplaced"/>
</dbReference>
<feature type="transmembrane region" description="Helical" evidence="1">
    <location>
        <begin position="135"/>
        <end position="161"/>
    </location>
</feature>
<name>A0A9B0X1H8_CHRAS</name>
<accession>A0A9B0X1H8</accession>
<reference evidence="3" key="1">
    <citation type="submission" date="2025-08" db="UniProtKB">
        <authorList>
            <consortium name="RefSeq"/>
        </authorList>
    </citation>
    <scope>IDENTIFICATION</scope>
    <source>
        <tissue evidence="3">Spleen</tissue>
    </source>
</reference>
<sequence length="167" mass="17414">MTWLCLSRPQTLVNPILVPPRDLDAGEESGSPMGPSVSFWGPSQAKLLDNALGLAALGLTVGAVLFTPRPALLLLLLLVNFLAFDLLHGPTAPTLLQHRLLAGGQSQGAGEGPGQQGPLLLQSVAVTRQVSLQDVLFLLLSSLGLLLGAHGVPLALLGLAFCLHPWV</sequence>
<evidence type="ECO:0000256" key="1">
    <source>
        <dbReference type="SAM" id="Phobius"/>
    </source>
</evidence>
<dbReference type="PANTHER" id="PTHR39222:SF1">
    <property type="entry name" value="RIKEN CDNA 1700020A23 GENE"/>
    <property type="match status" value="1"/>
</dbReference>
<keyword evidence="2" id="KW-1185">Reference proteome</keyword>
<proteinExistence type="predicted"/>
<evidence type="ECO:0000313" key="2">
    <source>
        <dbReference type="Proteomes" id="UP000504623"/>
    </source>
</evidence>